<dbReference type="Proteomes" id="UP001281410">
    <property type="component" value="Unassembled WGS sequence"/>
</dbReference>
<feature type="compositionally biased region" description="Low complexity" evidence="1">
    <location>
        <begin position="32"/>
        <end position="46"/>
    </location>
</feature>
<dbReference type="PANTHER" id="PTHR48434">
    <property type="entry name" value="(RAPE) HYPOTHETICAL PROTEIN"/>
    <property type="match status" value="1"/>
</dbReference>
<organism evidence="2 3">
    <name type="scientific">Dipteronia sinensis</name>
    <dbReference type="NCBI Taxonomy" id="43782"/>
    <lineage>
        <taxon>Eukaryota</taxon>
        <taxon>Viridiplantae</taxon>
        <taxon>Streptophyta</taxon>
        <taxon>Embryophyta</taxon>
        <taxon>Tracheophyta</taxon>
        <taxon>Spermatophyta</taxon>
        <taxon>Magnoliopsida</taxon>
        <taxon>eudicotyledons</taxon>
        <taxon>Gunneridae</taxon>
        <taxon>Pentapetalae</taxon>
        <taxon>rosids</taxon>
        <taxon>malvids</taxon>
        <taxon>Sapindales</taxon>
        <taxon>Sapindaceae</taxon>
        <taxon>Hippocastanoideae</taxon>
        <taxon>Acereae</taxon>
        <taxon>Dipteronia</taxon>
    </lineage>
</organism>
<gene>
    <name evidence="2" type="ORF">Dsin_001718</name>
</gene>
<reference evidence="2" key="1">
    <citation type="journal article" date="2023" name="Plant J.">
        <title>Genome sequences and population genomics provide insights into the demographic history, inbreeding, and mutation load of two 'living fossil' tree species of Dipteronia.</title>
        <authorList>
            <person name="Feng Y."/>
            <person name="Comes H.P."/>
            <person name="Chen J."/>
            <person name="Zhu S."/>
            <person name="Lu R."/>
            <person name="Zhang X."/>
            <person name="Li P."/>
            <person name="Qiu J."/>
            <person name="Olsen K.M."/>
            <person name="Qiu Y."/>
        </authorList>
    </citation>
    <scope>NUCLEOTIDE SEQUENCE</scope>
    <source>
        <strain evidence="2">NBL</strain>
    </source>
</reference>
<protein>
    <submittedName>
        <fullName evidence="2">Uncharacterized protein</fullName>
    </submittedName>
</protein>
<dbReference type="EMBL" id="JANJYJ010000001">
    <property type="protein sequence ID" value="KAK3229837.1"/>
    <property type="molecule type" value="Genomic_DNA"/>
</dbReference>
<feature type="compositionally biased region" description="Basic and acidic residues" evidence="1">
    <location>
        <begin position="444"/>
        <end position="464"/>
    </location>
</feature>
<name>A0AAE0EJ93_9ROSI</name>
<proteinExistence type="predicted"/>
<feature type="region of interest" description="Disordered" evidence="1">
    <location>
        <begin position="433"/>
        <end position="464"/>
    </location>
</feature>
<feature type="region of interest" description="Disordered" evidence="1">
    <location>
        <begin position="1"/>
        <end position="53"/>
    </location>
</feature>
<dbReference type="AlphaFoldDB" id="A0AAE0EJ93"/>
<evidence type="ECO:0000313" key="3">
    <source>
        <dbReference type="Proteomes" id="UP001281410"/>
    </source>
</evidence>
<sequence>MSIRGRSPRERGRSSRGRGSSLSLGRRRSESSMDLSLSLSNVPSSSRVDPKDKNAHISFSDIASDIRSRESSPSLTLTTSNTFSPLQLDSPSFKTITSSRISPHSVKQNKSGEILRQSSPRPLNQSYPYILKPFFDRFCTMELPILSDQYLDEPKRMADAFIDPLFFRFPEDHSKRHIFYEFILVDTDSIALSDVFDKIDKEKLLFRKIKLCKIISLDHWGNPNACKPFSRRFIVPEFNYWDYIKAWTYFLYGQNPGNSLSWFIYFDKHFQLDIPFWFLEWWDKYGPTTDILPSPVLEGFKYWLDHFDRPINWDFIPDLLLFFKHFSLTWILMLEYAISDKLVGNINIPYFGRQTKIKWWSGMNIADLGVQRVAAWFNENPTFCKTIIDQSPFLMAKSQSQAHLAAVSSRLATTSTPEELRIIAKDMEKAMNSISSQMDTGSSSHHDKDSDDEDPTRFFGHDED</sequence>
<dbReference type="PANTHER" id="PTHR48434:SF1">
    <property type="entry name" value="(RAPE) HYPOTHETICAL PROTEIN"/>
    <property type="match status" value="1"/>
</dbReference>
<accession>A0AAE0EJ93</accession>
<keyword evidence="3" id="KW-1185">Reference proteome</keyword>
<evidence type="ECO:0000313" key="2">
    <source>
        <dbReference type="EMBL" id="KAK3229837.1"/>
    </source>
</evidence>
<evidence type="ECO:0000256" key="1">
    <source>
        <dbReference type="SAM" id="MobiDB-lite"/>
    </source>
</evidence>
<comment type="caution">
    <text evidence="2">The sequence shown here is derived from an EMBL/GenBank/DDBJ whole genome shotgun (WGS) entry which is preliminary data.</text>
</comment>